<gene>
    <name evidence="10" type="ORF">B0J11DRAFT_611961</name>
</gene>
<feature type="DNA-binding region" description="Homeobox" evidence="5">
    <location>
        <begin position="176"/>
        <end position="235"/>
    </location>
</feature>
<evidence type="ECO:0000256" key="2">
    <source>
        <dbReference type="ARBA" id="ARBA00023155"/>
    </source>
</evidence>
<name>A0A9P9EFE8_9PLEO</name>
<keyword evidence="4" id="KW-0863">Zinc-finger</keyword>
<dbReference type="Pfam" id="PF00046">
    <property type="entry name" value="Homeodomain"/>
    <property type="match status" value="1"/>
</dbReference>
<dbReference type="InterPro" id="IPR017970">
    <property type="entry name" value="Homeobox_CS"/>
</dbReference>
<dbReference type="GO" id="GO:0003677">
    <property type="term" value="F:DNA binding"/>
    <property type="evidence" value="ECO:0007669"/>
    <property type="project" value="UniProtKB-UniRule"/>
</dbReference>
<dbReference type="GO" id="GO:0008270">
    <property type="term" value="F:zinc ion binding"/>
    <property type="evidence" value="ECO:0007669"/>
    <property type="project" value="UniProtKB-KW"/>
</dbReference>
<dbReference type="EMBL" id="JAGMWT010000002">
    <property type="protein sequence ID" value="KAH7136139.1"/>
    <property type="molecule type" value="Genomic_DNA"/>
</dbReference>
<dbReference type="CDD" id="cd00086">
    <property type="entry name" value="homeodomain"/>
    <property type="match status" value="1"/>
</dbReference>
<dbReference type="GO" id="GO:0005634">
    <property type="term" value="C:nucleus"/>
    <property type="evidence" value="ECO:0007669"/>
    <property type="project" value="UniProtKB-SubCell"/>
</dbReference>
<feature type="compositionally biased region" description="Polar residues" evidence="7">
    <location>
        <begin position="785"/>
        <end position="799"/>
    </location>
</feature>
<dbReference type="InterPro" id="IPR013087">
    <property type="entry name" value="Znf_C2H2_type"/>
</dbReference>
<dbReference type="Proteomes" id="UP000700596">
    <property type="component" value="Unassembled WGS sequence"/>
</dbReference>
<feature type="compositionally biased region" description="Basic and acidic residues" evidence="7">
    <location>
        <begin position="769"/>
        <end position="784"/>
    </location>
</feature>
<evidence type="ECO:0000256" key="4">
    <source>
        <dbReference type="PROSITE-ProRule" id="PRU00042"/>
    </source>
</evidence>
<evidence type="ECO:0000256" key="5">
    <source>
        <dbReference type="PROSITE-ProRule" id="PRU00108"/>
    </source>
</evidence>
<evidence type="ECO:0000313" key="10">
    <source>
        <dbReference type="EMBL" id="KAH7136139.1"/>
    </source>
</evidence>
<dbReference type="Gene3D" id="1.10.10.60">
    <property type="entry name" value="Homeodomain-like"/>
    <property type="match status" value="1"/>
</dbReference>
<evidence type="ECO:0000259" key="8">
    <source>
        <dbReference type="PROSITE" id="PS50071"/>
    </source>
</evidence>
<feature type="compositionally biased region" description="Polar residues" evidence="7">
    <location>
        <begin position="330"/>
        <end position="353"/>
    </location>
</feature>
<dbReference type="SMART" id="SM00389">
    <property type="entry name" value="HOX"/>
    <property type="match status" value="1"/>
</dbReference>
<evidence type="ECO:0000313" key="11">
    <source>
        <dbReference type="Proteomes" id="UP000700596"/>
    </source>
</evidence>
<keyword evidence="2 5" id="KW-0371">Homeobox</keyword>
<evidence type="ECO:0000259" key="9">
    <source>
        <dbReference type="PROSITE" id="PS50157"/>
    </source>
</evidence>
<dbReference type="GO" id="GO:0000981">
    <property type="term" value="F:DNA-binding transcription factor activity, RNA polymerase II-specific"/>
    <property type="evidence" value="ECO:0007669"/>
    <property type="project" value="InterPro"/>
</dbReference>
<dbReference type="PROSITE" id="PS50157">
    <property type="entry name" value="ZINC_FINGER_C2H2_2"/>
    <property type="match status" value="1"/>
</dbReference>
<dbReference type="AlphaFoldDB" id="A0A9P9EFE8"/>
<comment type="caution">
    <text evidence="10">The sequence shown here is derived from an EMBL/GenBank/DDBJ whole genome shotgun (WGS) entry which is preliminary data.</text>
</comment>
<evidence type="ECO:0000256" key="3">
    <source>
        <dbReference type="ARBA" id="ARBA00023242"/>
    </source>
</evidence>
<reference evidence="10" key="1">
    <citation type="journal article" date="2021" name="Nat. Commun.">
        <title>Genetic determinants of endophytism in the Arabidopsis root mycobiome.</title>
        <authorList>
            <person name="Mesny F."/>
            <person name="Miyauchi S."/>
            <person name="Thiergart T."/>
            <person name="Pickel B."/>
            <person name="Atanasova L."/>
            <person name="Karlsson M."/>
            <person name="Huettel B."/>
            <person name="Barry K.W."/>
            <person name="Haridas S."/>
            <person name="Chen C."/>
            <person name="Bauer D."/>
            <person name="Andreopoulos W."/>
            <person name="Pangilinan J."/>
            <person name="LaButti K."/>
            <person name="Riley R."/>
            <person name="Lipzen A."/>
            <person name="Clum A."/>
            <person name="Drula E."/>
            <person name="Henrissat B."/>
            <person name="Kohler A."/>
            <person name="Grigoriev I.V."/>
            <person name="Martin F.M."/>
            <person name="Hacquard S."/>
        </authorList>
    </citation>
    <scope>NUCLEOTIDE SEQUENCE</scope>
    <source>
        <strain evidence="10">MPI-CAGE-CH-0243</strain>
    </source>
</reference>
<keyword evidence="4" id="KW-0862">Zinc</keyword>
<feature type="compositionally biased region" description="Acidic residues" evidence="7">
    <location>
        <begin position="741"/>
        <end position="758"/>
    </location>
</feature>
<keyword evidence="4" id="KW-0479">Metal-binding</keyword>
<sequence length="930" mass="103924">MEANMNSITNMTTDTLGNLDEFFDFKRLEAEGHVELEQLPHDVFVSSALDEMDWQCGTVETPTDLPTMRSMSIAYSQQIGVDIPWDGTSTLSSLQLDAEDRPLPIDDTFSAEDMLSPLEDVSEMPYVDACVPAPSTMDASHEIQDDFQPPVSIETPRDHLVRQSSASHRTPASAKRKGPNTRIPLEARQMLEEEFAANPYPCGWEIDIIAHQANLDAKRVRNWFNNARARKKAPVTEEITVDMPNESTRSLATKLSVESLETLSKEVETGVLVPQPPLAVYLASSYREEAADLAAIQAAIRSEPLSSRADTFHDSSSGSRIGRPGSVITSVASTDSSAPTTFTTSSRGSNISSFGRDRRRGRRRMTWKNSPYSRAKVNGVDDSGTPTQGLPFFCTFCPRAFKTKYEWIRHEDSVHALRTTWICCNTNPRDEPFLHCPFCGHKHPDDIHLASHKYQQCRNKPETQRTFYRRDHFVQHLHHVHFANVRHPAAKLGCQTKLTTPSGHDYGCKDLAMKWRRFGAPMRADDPMLHCGFCGLKAEDWDSRCNHVAEHLISGGFDRSSWWPDRMVTHLESFCSSSTMGPIRCRYCRTIFTNQGARDSHTHCRIWSCRFLRTCDDVASENAAPPLCPQFPSPRAHHCHLCGAGYKNSHLEHAGLYHAYRQCEQKLYTCEREFFAHLHGFHGASLTVVMGAHAQDRAVLEQHYSRNKGASFEPVVFDMIPATPVVCTTESKHEPEPAVVDGEEELDNDDDEVEETEDTVVQGQGCEHTAIEEIPKEFQKEEKTVQYSSGPQPESNTIHLPTRPSSRRRNPPPSRQRLHRDSFIPAPSTPPSSTPLTPRFFRLDPHLSSLPSLILYLRSPSSSSSSQATITHREDAELTEIPKSHIASLVMSSGLLGLVGARMGVGVRIRKGVGLGMGSGGREVEFGIGE</sequence>
<keyword evidence="11" id="KW-1185">Reference proteome</keyword>
<feature type="region of interest" description="Disordered" evidence="7">
    <location>
        <begin position="159"/>
        <end position="182"/>
    </location>
</feature>
<feature type="region of interest" description="Disordered" evidence="7">
    <location>
        <begin position="730"/>
        <end position="836"/>
    </location>
</feature>
<comment type="subcellular location">
    <subcellularLocation>
        <location evidence="5 6">Nucleus</location>
    </subcellularLocation>
</comment>
<dbReference type="InterPro" id="IPR009057">
    <property type="entry name" value="Homeodomain-like_sf"/>
</dbReference>
<dbReference type="InterPro" id="IPR001356">
    <property type="entry name" value="HD"/>
</dbReference>
<protein>
    <recommendedName>
        <fullName evidence="12">Homeobox domain-containing protein</fullName>
    </recommendedName>
</protein>
<evidence type="ECO:0000256" key="1">
    <source>
        <dbReference type="ARBA" id="ARBA00023125"/>
    </source>
</evidence>
<dbReference type="PROSITE" id="PS00028">
    <property type="entry name" value="ZINC_FINGER_C2H2_1"/>
    <property type="match status" value="1"/>
</dbReference>
<keyword evidence="1 5" id="KW-0238">DNA-binding</keyword>
<feature type="domain" description="C2H2-type" evidence="9">
    <location>
        <begin position="392"/>
        <end position="420"/>
    </location>
</feature>
<organism evidence="10 11">
    <name type="scientific">Dendryphion nanum</name>
    <dbReference type="NCBI Taxonomy" id="256645"/>
    <lineage>
        <taxon>Eukaryota</taxon>
        <taxon>Fungi</taxon>
        <taxon>Dikarya</taxon>
        <taxon>Ascomycota</taxon>
        <taxon>Pezizomycotina</taxon>
        <taxon>Dothideomycetes</taxon>
        <taxon>Pleosporomycetidae</taxon>
        <taxon>Pleosporales</taxon>
        <taxon>Torulaceae</taxon>
        <taxon>Dendryphion</taxon>
    </lineage>
</organism>
<dbReference type="SUPFAM" id="SSF46689">
    <property type="entry name" value="Homeodomain-like"/>
    <property type="match status" value="1"/>
</dbReference>
<feature type="region of interest" description="Disordered" evidence="7">
    <location>
        <begin position="330"/>
        <end position="368"/>
    </location>
</feature>
<proteinExistence type="predicted"/>
<accession>A0A9P9EFE8</accession>
<dbReference type="PROSITE" id="PS50071">
    <property type="entry name" value="HOMEOBOX_2"/>
    <property type="match status" value="1"/>
</dbReference>
<evidence type="ECO:0000256" key="6">
    <source>
        <dbReference type="RuleBase" id="RU000682"/>
    </source>
</evidence>
<feature type="domain" description="Homeobox" evidence="8">
    <location>
        <begin position="174"/>
        <end position="234"/>
    </location>
</feature>
<evidence type="ECO:0000256" key="7">
    <source>
        <dbReference type="SAM" id="MobiDB-lite"/>
    </source>
</evidence>
<evidence type="ECO:0008006" key="12">
    <source>
        <dbReference type="Google" id="ProtNLM"/>
    </source>
</evidence>
<dbReference type="SMART" id="SM00355">
    <property type="entry name" value="ZnF_C2H2"/>
    <property type="match status" value="4"/>
</dbReference>
<keyword evidence="3 5" id="KW-0539">Nucleus</keyword>
<dbReference type="PROSITE" id="PS00027">
    <property type="entry name" value="HOMEOBOX_1"/>
    <property type="match status" value="1"/>
</dbReference>
<feature type="compositionally biased region" description="Basic residues" evidence="7">
    <location>
        <begin position="357"/>
        <end position="366"/>
    </location>
</feature>
<dbReference type="OrthoDB" id="10056939at2759"/>